<reference evidence="1" key="1">
    <citation type="submission" date="2014-09" db="EMBL/GenBank/DDBJ databases">
        <authorList>
            <person name="Magalhaes I.L.F."/>
            <person name="Oliveira U."/>
            <person name="Santos F.R."/>
            <person name="Vidigal T.H.D.A."/>
            <person name="Brescovit A.D."/>
            <person name="Santos A.J."/>
        </authorList>
    </citation>
    <scope>NUCLEOTIDE SEQUENCE</scope>
    <source>
        <tissue evidence="1">Shoot tissue taken approximately 20 cm above the soil surface</tissue>
    </source>
</reference>
<accession>A0A0A9AUQ0</accession>
<proteinExistence type="predicted"/>
<dbReference type="EMBL" id="GBRH01247063">
    <property type="protein sequence ID" value="JAD50832.1"/>
    <property type="molecule type" value="Transcribed_RNA"/>
</dbReference>
<sequence length="62" mass="7215">MYNHRRPLTCWHCSYSSVLHLSTSRSLSEAGRPFSRSPLMLSQFFTIKYCKEGRRCKSEGSI</sequence>
<protein>
    <submittedName>
        <fullName evidence="1">Uncharacterized protein</fullName>
    </submittedName>
</protein>
<organism evidence="1">
    <name type="scientific">Arundo donax</name>
    <name type="common">Giant reed</name>
    <name type="synonym">Donax arundinaceus</name>
    <dbReference type="NCBI Taxonomy" id="35708"/>
    <lineage>
        <taxon>Eukaryota</taxon>
        <taxon>Viridiplantae</taxon>
        <taxon>Streptophyta</taxon>
        <taxon>Embryophyta</taxon>
        <taxon>Tracheophyta</taxon>
        <taxon>Spermatophyta</taxon>
        <taxon>Magnoliopsida</taxon>
        <taxon>Liliopsida</taxon>
        <taxon>Poales</taxon>
        <taxon>Poaceae</taxon>
        <taxon>PACMAD clade</taxon>
        <taxon>Arundinoideae</taxon>
        <taxon>Arundineae</taxon>
        <taxon>Arundo</taxon>
    </lineage>
</organism>
<dbReference type="AlphaFoldDB" id="A0A0A9AUQ0"/>
<evidence type="ECO:0000313" key="1">
    <source>
        <dbReference type="EMBL" id="JAD50832.1"/>
    </source>
</evidence>
<name>A0A0A9AUQ0_ARUDO</name>
<reference evidence="1" key="2">
    <citation type="journal article" date="2015" name="Data Brief">
        <title>Shoot transcriptome of the giant reed, Arundo donax.</title>
        <authorList>
            <person name="Barrero R.A."/>
            <person name="Guerrero F.D."/>
            <person name="Moolhuijzen P."/>
            <person name="Goolsby J.A."/>
            <person name="Tidwell J."/>
            <person name="Bellgard S.E."/>
            <person name="Bellgard M.I."/>
        </authorList>
    </citation>
    <scope>NUCLEOTIDE SEQUENCE</scope>
    <source>
        <tissue evidence="1">Shoot tissue taken approximately 20 cm above the soil surface</tissue>
    </source>
</reference>